<keyword evidence="4" id="KW-1185">Reference proteome</keyword>
<evidence type="ECO:0000313" key="3">
    <source>
        <dbReference type="EMBL" id="SEN62138.1"/>
    </source>
</evidence>
<dbReference type="OrthoDB" id="6158291at2"/>
<dbReference type="PANTHER" id="PTHR36505:SF1">
    <property type="entry name" value="BLR1072 PROTEIN"/>
    <property type="match status" value="1"/>
</dbReference>
<dbReference type="SUPFAM" id="SSF50346">
    <property type="entry name" value="PRC-barrel domain"/>
    <property type="match status" value="1"/>
</dbReference>
<sequence>MKILTTTALALGLAATGVHAENHSSENGDSMQSEGAMTATDNQMANADSADLIRSRDITGGNVYTTAGLDDWVEGSMYDAVSGDWTNIGEIEDLVLNKSGQMIGIVAEIGGFLDVGDKTVMIPVEDVNLVAVDDATYGYVTNRSEEELEELEGVDEGFWN</sequence>
<organism evidence="3 4">
    <name type="scientific">Palleronia pelagia</name>
    <dbReference type="NCBI Taxonomy" id="387096"/>
    <lineage>
        <taxon>Bacteria</taxon>
        <taxon>Pseudomonadati</taxon>
        <taxon>Pseudomonadota</taxon>
        <taxon>Alphaproteobacteria</taxon>
        <taxon>Rhodobacterales</taxon>
        <taxon>Roseobacteraceae</taxon>
        <taxon>Palleronia</taxon>
    </lineage>
</organism>
<evidence type="ECO:0000256" key="1">
    <source>
        <dbReference type="SAM" id="SignalP"/>
    </source>
</evidence>
<dbReference type="InterPro" id="IPR027275">
    <property type="entry name" value="PRC-brl_dom"/>
</dbReference>
<name>A0A1H8I2L9_9RHOB</name>
<dbReference type="Gene3D" id="2.30.30.240">
    <property type="entry name" value="PRC-barrel domain"/>
    <property type="match status" value="1"/>
</dbReference>
<dbReference type="Proteomes" id="UP000199372">
    <property type="component" value="Unassembled WGS sequence"/>
</dbReference>
<dbReference type="InterPro" id="IPR011033">
    <property type="entry name" value="PRC_barrel-like_sf"/>
</dbReference>
<protein>
    <submittedName>
        <fullName evidence="3">PRC-barrel domain-containing protein</fullName>
    </submittedName>
</protein>
<feature type="domain" description="PRC-barrel" evidence="2">
    <location>
        <begin position="54"/>
        <end position="130"/>
    </location>
</feature>
<keyword evidence="1" id="KW-0732">Signal</keyword>
<evidence type="ECO:0000313" key="4">
    <source>
        <dbReference type="Proteomes" id="UP000199372"/>
    </source>
</evidence>
<dbReference type="RefSeq" id="WP_091845688.1">
    <property type="nucleotide sequence ID" value="NZ_FOCM01000005.1"/>
</dbReference>
<dbReference type="Pfam" id="PF05239">
    <property type="entry name" value="PRC"/>
    <property type="match status" value="1"/>
</dbReference>
<dbReference type="EMBL" id="FOCM01000005">
    <property type="protein sequence ID" value="SEN62138.1"/>
    <property type="molecule type" value="Genomic_DNA"/>
</dbReference>
<gene>
    <name evidence="3" type="ORF">SAMN04488011_10569</name>
</gene>
<dbReference type="PANTHER" id="PTHR36505">
    <property type="entry name" value="BLR1072 PROTEIN"/>
    <property type="match status" value="1"/>
</dbReference>
<feature type="chain" id="PRO_5011491622" evidence="1">
    <location>
        <begin position="21"/>
        <end position="160"/>
    </location>
</feature>
<accession>A0A1H8I2L9</accession>
<dbReference type="AlphaFoldDB" id="A0A1H8I2L9"/>
<proteinExistence type="predicted"/>
<reference evidence="4" key="1">
    <citation type="submission" date="2016-10" db="EMBL/GenBank/DDBJ databases">
        <authorList>
            <person name="Varghese N."/>
            <person name="Submissions S."/>
        </authorList>
    </citation>
    <scope>NUCLEOTIDE SEQUENCE [LARGE SCALE GENOMIC DNA]</scope>
    <source>
        <strain evidence="4">DSM 26893</strain>
    </source>
</reference>
<evidence type="ECO:0000259" key="2">
    <source>
        <dbReference type="Pfam" id="PF05239"/>
    </source>
</evidence>
<feature type="signal peptide" evidence="1">
    <location>
        <begin position="1"/>
        <end position="20"/>
    </location>
</feature>